<dbReference type="InterPro" id="IPR027278">
    <property type="entry name" value="ACCD_DCysDesulf"/>
</dbReference>
<reference evidence="8 9" key="1">
    <citation type="journal article" date="2007" name="Nat. Biotechnol.">
        <title>Complete genome sequence of the myxobacterium Sorangium cellulosum.</title>
        <authorList>
            <person name="Schneiker S."/>
            <person name="Perlova O."/>
            <person name="Kaiser O."/>
            <person name="Gerth K."/>
            <person name="Alici A."/>
            <person name="Altmeyer M.O."/>
            <person name="Bartels D."/>
            <person name="Bekel T."/>
            <person name="Beyer S."/>
            <person name="Bode E."/>
            <person name="Bode H.B."/>
            <person name="Bolten C.J."/>
            <person name="Choudhuri J.V."/>
            <person name="Doss S."/>
            <person name="Elnakady Y.A."/>
            <person name="Frank B."/>
            <person name="Gaigalat L."/>
            <person name="Goesmann A."/>
            <person name="Groeger C."/>
            <person name="Gross F."/>
            <person name="Jelsbak L."/>
            <person name="Jelsbak L."/>
            <person name="Kalinowski J."/>
            <person name="Kegler C."/>
            <person name="Knauber T."/>
            <person name="Konietzny S."/>
            <person name="Kopp M."/>
            <person name="Krause L."/>
            <person name="Krug D."/>
            <person name="Linke B."/>
            <person name="Mahmud T."/>
            <person name="Martinez-Arias R."/>
            <person name="McHardy A.C."/>
            <person name="Merai M."/>
            <person name="Meyer F."/>
            <person name="Mormann S."/>
            <person name="Munoz-Dorado J."/>
            <person name="Perez J."/>
            <person name="Pradella S."/>
            <person name="Rachid S."/>
            <person name="Raddatz G."/>
            <person name="Rosenau F."/>
            <person name="Rueckert C."/>
            <person name="Sasse F."/>
            <person name="Scharfe M."/>
            <person name="Schuster S.C."/>
            <person name="Suen G."/>
            <person name="Treuner-Lange A."/>
            <person name="Velicer G.J."/>
            <person name="Vorholter F.-J."/>
            <person name="Weissman K.J."/>
            <person name="Welch R.D."/>
            <person name="Wenzel S.C."/>
            <person name="Whitworth D.E."/>
            <person name="Wilhelm S."/>
            <person name="Wittmann C."/>
            <person name="Bloecker H."/>
            <person name="Puehler A."/>
            <person name="Mueller R."/>
        </authorList>
    </citation>
    <scope>NUCLEOTIDE SEQUENCE [LARGE SCALE GENOMIC DNA]</scope>
    <source>
        <strain evidence="9">So ce56</strain>
    </source>
</reference>
<comment type="cofactor">
    <cofactor evidence="1">
        <name>pyridoxal 5'-phosphate</name>
        <dbReference type="ChEBI" id="CHEBI:597326"/>
    </cofactor>
</comment>
<feature type="region of interest" description="Disordered" evidence="6">
    <location>
        <begin position="1"/>
        <end position="23"/>
    </location>
</feature>
<evidence type="ECO:0000313" key="9">
    <source>
        <dbReference type="Proteomes" id="UP000002139"/>
    </source>
</evidence>
<evidence type="ECO:0000256" key="2">
    <source>
        <dbReference type="ARBA" id="ARBA00008639"/>
    </source>
</evidence>
<sequence length="391" mass="41219">MADGEDEERAARAGAAGAAGPPGARLAVSPALPALPASRELPLFAELPELSGQVPWRPLAHAPTPVVPCAAIEKYLGRGGVWVKRDDLISPLYGGNKVRRFEFLLADAERRGARTLVTVGGLASTQVTATALFGRALGFAVTAVLFDQPITRFGRGALLADAASGAELVHGGGYATTAVRAIRVLRRADRPYFILPGASSALPCLGYVDAMLELAAQVQRGEAPRPDRIVVPSGTGGTLAGLTLGAAVLGWPTTIVGVRITERIASNRAVVRYEIGSMKRLLARRAPRFTRRRLPPVRFEIDHRAIGPGYGMPTPASIAAIPEVERLIGVPGEVTYSAKALAALRGIAQERPRETLLLWQTLSSARPPLAEGGAAALPPAFARFFDGEIAY</sequence>
<dbReference type="Pfam" id="PF00291">
    <property type="entry name" value="PALP"/>
    <property type="match status" value="1"/>
</dbReference>
<keyword evidence="9" id="KW-1185">Reference proteome</keyword>
<dbReference type="Gene3D" id="3.40.50.1100">
    <property type="match status" value="2"/>
</dbReference>
<feature type="compositionally biased region" description="Low complexity" evidence="6">
    <location>
        <begin position="12"/>
        <end position="23"/>
    </location>
</feature>
<evidence type="ECO:0000256" key="4">
    <source>
        <dbReference type="PIRSR" id="PIRSR006278-1"/>
    </source>
</evidence>
<evidence type="ECO:0000259" key="7">
    <source>
        <dbReference type="Pfam" id="PF00291"/>
    </source>
</evidence>
<feature type="modified residue" description="N6-(pyridoxal phosphate)lysine" evidence="5">
    <location>
        <position position="97"/>
    </location>
</feature>
<dbReference type="RefSeq" id="WP_012237027.1">
    <property type="nucleotide sequence ID" value="NC_010162.1"/>
</dbReference>
<comment type="similarity">
    <text evidence="2">Belongs to the ACC deaminase/D-cysteine desulfhydrase family.</text>
</comment>
<dbReference type="PANTHER" id="PTHR43780">
    <property type="entry name" value="1-AMINOCYCLOPROPANE-1-CARBOXYLATE DEAMINASE-RELATED"/>
    <property type="match status" value="1"/>
</dbReference>
<dbReference type="Proteomes" id="UP000002139">
    <property type="component" value="Chromosome"/>
</dbReference>
<dbReference type="PIRSF" id="PIRSF006278">
    <property type="entry name" value="ACCD_DCysDesulf"/>
    <property type="match status" value="1"/>
</dbReference>
<dbReference type="InterPro" id="IPR036052">
    <property type="entry name" value="TrpB-like_PALP_sf"/>
</dbReference>
<evidence type="ECO:0000256" key="5">
    <source>
        <dbReference type="PIRSR" id="PIRSR006278-2"/>
    </source>
</evidence>
<dbReference type="SUPFAM" id="SSF53686">
    <property type="entry name" value="Tryptophan synthase beta subunit-like PLP-dependent enzymes"/>
    <property type="match status" value="1"/>
</dbReference>
<dbReference type="EMBL" id="AM746676">
    <property type="protein sequence ID" value="CAN94558.1"/>
    <property type="molecule type" value="Genomic_DNA"/>
</dbReference>
<gene>
    <name evidence="8" type="ordered locus">sce4395</name>
</gene>
<organism evidence="8 9">
    <name type="scientific">Sorangium cellulosum (strain So ce56)</name>
    <name type="common">Polyangium cellulosum (strain So ce56)</name>
    <dbReference type="NCBI Taxonomy" id="448385"/>
    <lineage>
        <taxon>Bacteria</taxon>
        <taxon>Pseudomonadati</taxon>
        <taxon>Myxococcota</taxon>
        <taxon>Polyangia</taxon>
        <taxon>Polyangiales</taxon>
        <taxon>Polyangiaceae</taxon>
        <taxon>Sorangium</taxon>
    </lineage>
</organism>
<dbReference type="KEGG" id="scl:sce4395"/>
<evidence type="ECO:0000256" key="6">
    <source>
        <dbReference type="SAM" id="MobiDB-lite"/>
    </source>
</evidence>
<dbReference type="eggNOG" id="COG2515">
    <property type="taxonomic scope" value="Bacteria"/>
</dbReference>
<evidence type="ECO:0000256" key="1">
    <source>
        <dbReference type="ARBA" id="ARBA00001933"/>
    </source>
</evidence>
<evidence type="ECO:0000313" key="8">
    <source>
        <dbReference type="EMBL" id="CAN94558.1"/>
    </source>
</evidence>
<dbReference type="OrthoDB" id="9801249at2"/>
<dbReference type="STRING" id="448385.sce4395"/>
<accession>A9F383</accession>
<dbReference type="AlphaFoldDB" id="A9F383"/>
<protein>
    <submittedName>
        <fullName evidence="8">Sorangium cellulosum 'So ce 56' complete genome</fullName>
    </submittedName>
</protein>
<feature type="active site" description="Nucleophile" evidence="4">
    <location>
        <position position="124"/>
    </location>
</feature>
<feature type="domain" description="Tryptophan synthase beta chain-like PALP" evidence="7">
    <location>
        <begin position="60"/>
        <end position="349"/>
    </location>
</feature>
<proteinExistence type="inferred from homology"/>
<dbReference type="PANTHER" id="PTHR43780:SF2">
    <property type="entry name" value="1-AMINOCYCLOPROPANE-1-CARBOXYLATE DEAMINASE-RELATED"/>
    <property type="match status" value="1"/>
</dbReference>
<dbReference type="GO" id="GO:0019148">
    <property type="term" value="F:D-cysteine desulfhydrase activity"/>
    <property type="evidence" value="ECO:0007669"/>
    <property type="project" value="TreeGrafter"/>
</dbReference>
<dbReference type="InterPro" id="IPR001926">
    <property type="entry name" value="TrpB-like_PALP"/>
</dbReference>
<name>A9F383_SORC5</name>
<dbReference type="HOGENOM" id="CLU_048897_1_0_7"/>
<evidence type="ECO:0000256" key="3">
    <source>
        <dbReference type="ARBA" id="ARBA00022898"/>
    </source>
</evidence>
<dbReference type="BioCyc" id="SCEL448385:SCE_RS22560-MONOMER"/>
<keyword evidence="3 5" id="KW-0663">Pyridoxal phosphate</keyword>